<accession>A0ABQ4E3D5</accession>
<evidence type="ECO:0000256" key="1">
    <source>
        <dbReference type="SAM" id="Phobius"/>
    </source>
</evidence>
<evidence type="ECO:0000313" key="3">
    <source>
        <dbReference type="Proteomes" id="UP000646749"/>
    </source>
</evidence>
<dbReference type="EMBL" id="BONW01000019">
    <property type="protein sequence ID" value="GIG89210.1"/>
    <property type="molecule type" value="Genomic_DNA"/>
</dbReference>
<keyword evidence="1" id="KW-0812">Transmembrane</keyword>
<protein>
    <submittedName>
        <fullName evidence="2">Uncharacterized protein</fullName>
    </submittedName>
</protein>
<keyword evidence="1" id="KW-1133">Transmembrane helix</keyword>
<reference evidence="2 3" key="1">
    <citation type="submission" date="2021-01" db="EMBL/GenBank/DDBJ databases">
        <title>Whole genome shotgun sequence of Plantactinospora endophytica NBRC 110450.</title>
        <authorList>
            <person name="Komaki H."/>
            <person name="Tamura T."/>
        </authorList>
    </citation>
    <scope>NUCLEOTIDE SEQUENCE [LARGE SCALE GENOMIC DNA]</scope>
    <source>
        <strain evidence="2 3">NBRC 110450</strain>
    </source>
</reference>
<feature type="transmembrane region" description="Helical" evidence="1">
    <location>
        <begin position="376"/>
        <end position="404"/>
    </location>
</feature>
<organism evidence="2 3">
    <name type="scientific">Plantactinospora endophytica</name>
    <dbReference type="NCBI Taxonomy" id="673535"/>
    <lineage>
        <taxon>Bacteria</taxon>
        <taxon>Bacillati</taxon>
        <taxon>Actinomycetota</taxon>
        <taxon>Actinomycetes</taxon>
        <taxon>Micromonosporales</taxon>
        <taxon>Micromonosporaceae</taxon>
        <taxon>Plantactinospora</taxon>
    </lineage>
</organism>
<keyword evidence="3" id="KW-1185">Reference proteome</keyword>
<dbReference type="Proteomes" id="UP000646749">
    <property type="component" value="Unassembled WGS sequence"/>
</dbReference>
<gene>
    <name evidence="2" type="ORF">Pen02_41460</name>
</gene>
<proteinExistence type="predicted"/>
<comment type="caution">
    <text evidence="2">The sequence shown here is derived from an EMBL/GenBank/DDBJ whole genome shotgun (WGS) entry which is preliminary data.</text>
</comment>
<name>A0ABQ4E3D5_9ACTN</name>
<sequence length="439" mass="49262">MAAAERSTDLMMLRPGVHWLYEWMDEYGVERKNVPDVFKSAAAVARLSELISTYMEQRTTELACPTGAVVGGRTLDLASSYTCAEFTCLATRVDRAFLSIWHYFDSIVLAAPSSVDVLHALHNNPRKEREKSLIPRIADQVEFFTYLRSIGADKYIIFQDKEYSLCRDCHQKLSERLGLTAVVDRAARREIVARLELEAEVRNLREGTGSWVCEVTHEFLPETLGIWVRSQKRPVKWLVFEELINRGSRAFLEDLHQSEHLGLPLLQEVRTSLFREDPLRDKASVNDVALSLRLPFLEGLKAADIILLMQDERPSFERFQASVRRAIAEKVEKAGDVDPATIGESVMRDHIRPALAEIEQSMKSAKRAFAKKASAGIGLGAALVTAGLIAAIPVIIGAGVAAAATPLVDLKKLFDDQSSVESKDMYFLWNLGRQHWVNH</sequence>
<evidence type="ECO:0000313" key="2">
    <source>
        <dbReference type="EMBL" id="GIG89210.1"/>
    </source>
</evidence>
<keyword evidence="1" id="KW-0472">Membrane</keyword>